<accession>A0A6M7TYI3</accession>
<evidence type="ECO:0000313" key="4">
    <source>
        <dbReference type="Proteomes" id="UP000093737"/>
    </source>
</evidence>
<dbReference type="Proteomes" id="UP000093737">
    <property type="component" value="Unassembled WGS sequence"/>
</dbReference>
<proteinExistence type="predicted"/>
<dbReference type="InterPro" id="IPR029056">
    <property type="entry name" value="Ribokinase-like"/>
</dbReference>
<dbReference type="RefSeq" id="WP_056567765.1">
    <property type="nucleotide sequence ID" value="NZ_CP033334.1"/>
</dbReference>
<organism evidence="3 4">
    <name type="scientific">Rhizobium loti</name>
    <name type="common">Mesorhizobium loti</name>
    <dbReference type="NCBI Taxonomy" id="381"/>
    <lineage>
        <taxon>Bacteria</taxon>
        <taxon>Pseudomonadati</taxon>
        <taxon>Pseudomonadota</taxon>
        <taxon>Alphaproteobacteria</taxon>
        <taxon>Hyphomicrobiales</taxon>
        <taxon>Phyllobacteriaceae</taxon>
        <taxon>Mesorhizobium</taxon>
    </lineage>
</organism>
<dbReference type="Gene3D" id="3.40.1190.20">
    <property type="match status" value="1"/>
</dbReference>
<dbReference type="EMBL" id="LYTK01000003">
    <property type="protein sequence ID" value="OBQ70589.1"/>
    <property type="molecule type" value="Genomic_DNA"/>
</dbReference>
<evidence type="ECO:0000256" key="2">
    <source>
        <dbReference type="ARBA" id="ARBA00022777"/>
    </source>
</evidence>
<protein>
    <submittedName>
        <fullName evidence="3">Uncharacterized protein</fullName>
    </submittedName>
</protein>
<dbReference type="PANTHER" id="PTHR10584:SF166">
    <property type="entry name" value="RIBOKINASE"/>
    <property type="match status" value="1"/>
</dbReference>
<dbReference type="PANTHER" id="PTHR10584">
    <property type="entry name" value="SUGAR KINASE"/>
    <property type="match status" value="1"/>
</dbReference>
<keyword evidence="2" id="KW-0418">Kinase</keyword>
<dbReference type="GO" id="GO:0016301">
    <property type="term" value="F:kinase activity"/>
    <property type="evidence" value="ECO:0007669"/>
    <property type="project" value="UniProtKB-KW"/>
</dbReference>
<keyword evidence="1" id="KW-0808">Transferase</keyword>
<dbReference type="SUPFAM" id="SSF53613">
    <property type="entry name" value="Ribokinase-like"/>
    <property type="match status" value="1"/>
</dbReference>
<sequence>MKDLELFSIGSWTIFDHLLRMKRLPRDGETVPLDMPMEEVETIHFGDCSANIAAVAGALGMKVGLGMVVGDDFRSSGYADHMTRNGVDLAGVEVIEGARSGHSFNFFDAANGGFCVSHLGVAEKQDDWRTPYGEIDRSGAVVISEMFGAYTLNAIEHARKTGALTAINGMVATAGDLAPRFLEACEVLFLSRGEADALMQALGVASAADILTHGPRLVIVTRGGEGSAWYTAGGRQDMPSVAPDAFVDSTGAGDSFVAGTLKGLIGGHSHETAARIGATVASFIIEKWGCQSNLPSPQRVAQRFEANFGRKLSL</sequence>
<dbReference type="AlphaFoldDB" id="A0A6M7TYI3"/>
<evidence type="ECO:0000313" key="3">
    <source>
        <dbReference type="EMBL" id="OBQ70589.1"/>
    </source>
</evidence>
<dbReference type="InterPro" id="IPR011611">
    <property type="entry name" value="PfkB_dom"/>
</dbReference>
<evidence type="ECO:0000256" key="1">
    <source>
        <dbReference type="ARBA" id="ARBA00022679"/>
    </source>
</evidence>
<comment type="caution">
    <text evidence="3">The sequence shown here is derived from an EMBL/GenBank/DDBJ whole genome shotgun (WGS) entry which is preliminary data.</text>
</comment>
<reference evidence="3 4" key="1">
    <citation type="submission" date="2016-05" db="EMBL/GenBank/DDBJ databases">
        <authorList>
            <person name="Ramsay J.P."/>
        </authorList>
    </citation>
    <scope>NUCLEOTIDE SEQUENCE [LARGE SCALE GENOMIC DNA]</scope>
    <source>
        <strain evidence="3 4">NZP2042</strain>
    </source>
</reference>
<name>A0A6M7TYI3_RHILI</name>
<gene>
    <name evidence="3" type="ORF">A8145_28310</name>
</gene>
<dbReference type="Pfam" id="PF00294">
    <property type="entry name" value="PfkB"/>
    <property type="match status" value="1"/>
</dbReference>